<feature type="transmembrane region" description="Helical" evidence="8">
    <location>
        <begin position="79"/>
        <end position="98"/>
    </location>
</feature>
<evidence type="ECO:0000256" key="3">
    <source>
        <dbReference type="ARBA" id="ARBA00022448"/>
    </source>
</evidence>
<evidence type="ECO:0000313" key="9">
    <source>
        <dbReference type="EMBL" id="MUG73161.1"/>
    </source>
</evidence>
<evidence type="ECO:0000256" key="5">
    <source>
        <dbReference type="ARBA" id="ARBA00022692"/>
    </source>
</evidence>
<keyword evidence="5 8" id="KW-0812">Transmembrane</keyword>
<feature type="transmembrane region" description="Helical" evidence="8">
    <location>
        <begin position="294"/>
        <end position="315"/>
    </location>
</feature>
<gene>
    <name evidence="9" type="ORF">GNP93_21250</name>
</gene>
<proteinExistence type="inferred from homology"/>
<dbReference type="InterPro" id="IPR000522">
    <property type="entry name" value="ABC_transptr_permease_BtuC"/>
</dbReference>
<keyword evidence="4" id="KW-1003">Cell membrane</keyword>
<dbReference type="FunFam" id="1.10.3470.10:FF:000001">
    <property type="entry name" value="Vitamin B12 ABC transporter permease BtuC"/>
    <property type="match status" value="1"/>
</dbReference>
<dbReference type="PANTHER" id="PTHR30472">
    <property type="entry name" value="FERRIC ENTEROBACTIN TRANSPORT SYSTEM PERMEASE PROTEIN"/>
    <property type="match status" value="1"/>
</dbReference>
<name>A0A7X2ZE18_9BACL</name>
<dbReference type="AlphaFoldDB" id="A0A7X2ZE18"/>
<dbReference type="GO" id="GO:0005886">
    <property type="term" value="C:plasma membrane"/>
    <property type="evidence" value="ECO:0007669"/>
    <property type="project" value="UniProtKB-SubCell"/>
</dbReference>
<dbReference type="RefSeq" id="WP_127608573.1">
    <property type="nucleotide sequence ID" value="NZ_JARTHK010000254.1"/>
</dbReference>
<dbReference type="GO" id="GO:0022857">
    <property type="term" value="F:transmembrane transporter activity"/>
    <property type="evidence" value="ECO:0007669"/>
    <property type="project" value="InterPro"/>
</dbReference>
<dbReference type="Proteomes" id="UP000450917">
    <property type="component" value="Unassembled WGS sequence"/>
</dbReference>
<evidence type="ECO:0000256" key="7">
    <source>
        <dbReference type="ARBA" id="ARBA00023136"/>
    </source>
</evidence>
<organism evidence="9 10">
    <name type="scientific">Paenibacillus validus</name>
    <dbReference type="NCBI Taxonomy" id="44253"/>
    <lineage>
        <taxon>Bacteria</taxon>
        <taxon>Bacillati</taxon>
        <taxon>Bacillota</taxon>
        <taxon>Bacilli</taxon>
        <taxon>Bacillales</taxon>
        <taxon>Paenibacillaceae</taxon>
        <taxon>Paenibacillus</taxon>
    </lineage>
</organism>
<protein>
    <submittedName>
        <fullName evidence="9">Iron chelate uptake ABC transporter family permease subunit</fullName>
    </submittedName>
</protein>
<evidence type="ECO:0000256" key="4">
    <source>
        <dbReference type="ARBA" id="ARBA00022475"/>
    </source>
</evidence>
<evidence type="ECO:0000256" key="6">
    <source>
        <dbReference type="ARBA" id="ARBA00022989"/>
    </source>
</evidence>
<comment type="subcellular location">
    <subcellularLocation>
        <location evidence="1">Cell membrane</location>
        <topology evidence="1">Multi-pass membrane protein</topology>
    </subcellularLocation>
</comment>
<feature type="transmembrane region" description="Helical" evidence="8">
    <location>
        <begin position="211"/>
        <end position="234"/>
    </location>
</feature>
<reference evidence="9 10" key="1">
    <citation type="submission" date="2019-11" db="EMBL/GenBank/DDBJ databases">
        <title>Draft genome sequences of five Paenibacillus species of dairy origin.</title>
        <authorList>
            <person name="Olajide A.M."/>
            <person name="Chen S."/>
            <person name="Lapointe G."/>
        </authorList>
    </citation>
    <scope>NUCLEOTIDE SEQUENCE [LARGE SCALE GENOMIC DNA]</scope>
    <source>
        <strain evidence="9 10">2CS3</strain>
    </source>
</reference>
<dbReference type="EMBL" id="WNZX01000022">
    <property type="protein sequence ID" value="MUG73161.1"/>
    <property type="molecule type" value="Genomic_DNA"/>
</dbReference>
<feature type="transmembrane region" description="Helical" evidence="8">
    <location>
        <begin position="255"/>
        <end position="282"/>
    </location>
</feature>
<dbReference type="Pfam" id="PF01032">
    <property type="entry name" value="FecCD"/>
    <property type="match status" value="1"/>
</dbReference>
<comment type="caution">
    <text evidence="9">The sequence shown here is derived from an EMBL/GenBank/DDBJ whole genome shotgun (WGS) entry which is preliminary data.</text>
</comment>
<keyword evidence="6 8" id="KW-1133">Transmembrane helix</keyword>
<dbReference type="GO" id="GO:0033214">
    <property type="term" value="P:siderophore-iron import into cell"/>
    <property type="evidence" value="ECO:0007669"/>
    <property type="project" value="TreeGrafter"/>
</dbReference>
<feature type="transmembrane region" description="Helical" evidence="8">
    <location>
        <begin position="166"/>
        <end position="191"/>
    </location>
</feature>
<dbReference type="PANTHER" id="PTHR30472:SF24">
    <property type="entry name" value="FERRIC ENTEROBACTIN TRANSPORT SYSTEM PERMEASE PROTEIN FEPG"/>
    <property type="match status" value="1"/>
</dbReference>
<keyword evidence="3" id="KW-0813">Transport</keyword>
<keyword evidence="10" id="KW-1185">Reference proteome</keyword>
<dbReference type="SUPFAM" id="SSF81345">
    <property type="entry name" value="ABC transporter involved in vitamin B12 uptake, BtuC"/>
    <property type="match status" value="1"/>
</dbReference>
<dbReference type="InterPro" id="IPR037294">
    <property type="entry name" value="ABC_BtuC-like"/>
</dbReference>
<sequence length="351" mass="37486">MNSSRSRYITLRSSFYSFLIHRKALVAGLLLLVATVAVMILCTGIGSLYIAPGEVIRSVFGYGTDSNELIIRSLRLPRIITAVLIGASLAVSGAILQGVVRNPLTSPDNIGITGGAVLGAVSFFFFFAERLSIHWLPLFAIIGALAATLLIYTLSWKKGVSPLRLVLIGITMTAAMNSISYMMMIMGPVVLANQSLTFMTGSIYGVSWEKAVTPLFPWVLVLMPILFFLARHVNVQELGEDVARSVGSSVQRQRLLLILLSVALGGTAIAFGGAITFIGLMAPHMARRLVGPSFGALLPVSALIGAILLLLADLAGRTIAPPLDIPAGVFTASVGAPLFIFLLYRNRNSNR</sequence>
<feature type="transmembrane region" description="Helical" evidence="8">
    <location>
        <begin position="327"/>
        <end position="344"/>
    </location>
</feature>
<dbReference type="CDD" id="cd06550">
    <property type="entry name" value="TM_ABC_iron-siderophores_like"/>
    <property type="match status" value="1"/>
</dbReference>
<evidence type="ECO:0000256" key="1">
    <source>
        <dbReference type="ARBA" id="ARBA00004651"/>
    </source>
</evidence>
<evidence type="ECO:0000256" key="2">
    <source>
        <dbReference type="ARBA" id="ARBA00007935"/>
    </source>
</evidence>
<evidence type="ECO:0000313" key="10">
    <source>
        <dbReference type="Proteomes" id="UP000450917"/>
    </source>
</evidence>
<keyword evidence="7 8" id="KW-0472">Membrane</keyword>
<evidence type="ECO:0000256" key="8">
    <source>
        <dbReference type="SAM" id="Phobius"/>
    </source>
</evidence>
<feature type="transmembrane region" description="Helical" evidence="8">
    <location>
        <begin position="24"/>
        <end position="50"/>
    </location>
</feature>
<comment type="similarity">
    <text evidence="2">Belongs to the binding-protein-dependent transport system permease family. FecCD subfamily.</text>
</comment>
<dbReference type="Gene3D" id="1.10.3470.10">
    <property type="entry name" value="ABC transporter involved in vitamin B12 uptake, BtuC"/>
    <property type="match status" value="1"/>
</dbReference>
<feature type="transmembrane region" description="Helical" evidence="8">
    <location>
        <begin position="110"/>
        <end position="128"/>
    </location>
</feature>
<feature type="transmembrane region" description="Helical" evidence="8">
    <location>
        <begin position="134"/>
        <end position="154"/>
    </location>
</feature>
<accession>A0A7X2ZE18</accession>